<protein>
    <submittedName>
        <fullName evidence="1">Uncharacterized protein</fullName>
    </submittedName>
</protein>
<organism evidence="1 2">
    <name type="scientific">Spirosoma endophyticum</name>
    <dbReference type="NCBI Taxonomy" id="662367"/>
    <lineage>
        <taxon>Bacteria</taxon>
        <taxon>Pseudomonadati</taxon>
        <taxon>Bacteroidota</taxon>
        <taxon>Cytophagia</taxon>
        <taxon>Cytophagales</taxon>
        <taxon>Cytophagaceae</taxon>
        <taxon>Spirosoma</taxon>
    </lineage>
</organism>
<dbReference type="RefSeq" id="WP_177236764.1">
    <property type="nucleotide sequence ID" value="NZ_FOLQ01000027.1"/>
</dbReference>
<evidence type="ECO:0000313" key="2">
    <source>
        <dbReference type="Proteomes" id="UP000198598"/>
    </source>
</evidence>
<evidence type="ECO:0000313" key="1">
    <source>
        <dbReference type="EMBL" id="SFF07208.1"/>
    </source>
</evidence>
<gene>
    <name evidence="1" type="ORF">SAMN05216167_12717</name>
</gene>
<name>A0A1I2FR03_9BACT</name>
<proteinExistence type="predicted"/>
<dbReference type="Proteomes" id="UP000198598">
    <property type="component" value="Unassembled WGS sequence"/>
</dbReference>
<dbReference type="AlphaFoldDB" id="A0A1I2FR03"/>
<accession>A0A1I2FR03</accession>
<dbReference type="STRING" id="662367.SAMN05216167_12717"/>
<reference evidence="1 2" key="1">
    <citation type="submission" date="2016-10" db="EMBL/GenBank/DDBJ databases">
        <authorList>
            <person name="de Groot N.N."/>
        </authorList>
    </citation>
    <scope>NUCLEOTIDE SEQUENCE [LARGE SCALE GENOMIC DNA]</scope>
    <source>
        <strain evidence="1 2">DSM 26130</strain>
    </source>
</reference>
<sequence length="69" mass="8036">MNVRSSIFDRYPFREELTASQQDPLAVAQWREERLPELNRIDFYDSNNNGGIKIFILFSPLNTGINAMD</sequence>
<dbReference type="EMBL" id="FOLQ01000027">
    <property type="protein sequence ID" value="SFF07208.1"/>
    <property type="molecule type" value="Genomic_DNA"/>
</dbReference>
<keyword evidence="2" id="KW-1185">Reference proteome</keyword>